<comment type="caution">
    <text evidence="2">The sequence shown here is derived from an EMBL/GenBank/DDBJ whole genome shotgun (WGS) entry which is preliminary data.</text>
</comment>
<reference evidence="2 3" key="1">
    <citation type="submission" date="2019-02" db="EMBL/GenBank/DDBJ databases">
        <title>The Batch Genome Submission of Acinetobacter spp. strains.</title>
        <authorList>
            <person name="Qin J."/>
            <person name="Hu Y."/>
            <person name="Ye H."/>
            <person name="Wei L."/>
            <person name="Feng Y."/>
            <person name="Zong Z."/>
        </authorList>
    </citation>
    <scope>NUCLEOTIDE SEQUENCE [LARGE SCALE GENOMIC DNA]</scope>
    <source>
        <strain evidence="2 3">WCHABo060081</strain>
    </source>
</reference>
<name>A0A4Q7AYP1_9GAMM</name>
<dbReference type="Proteomes" id="UP000293483">
    <property type="component" value="Unassembled WGS sequence"/>
</dbReference>
<evidence type="ECO:0000313" key="2">
    <source>
        <dbReference type="EMBL" id="RZG68836.1"/>
    </source>
</evidence>
<dbReference type="RefSeq" id="WP_130144230.1">
    <property type="nucleotide sequence ID" value="NZ_SGSU01000003.1"/>
</dbReference>
<protein>
    <recommendedName>
        <fullName evidence="1">KAP NTPase domain-containing protein</fullName>
    </recommendedName>
</protein>
<dbReference type="SUPFAM" id="SSF52540">
    <property type="entry name" value="P-loop containing nucleoside triphosphate hydrolases"/>
    <property type="match status" value="1"/>
</dbReference>
<evidence type="ECO:0000259" key="1">
    <source>
        <dbReference type="Pfam" id="PF07693"/>
    </source>
</evidence>
<proteinExistence type="predicted"/>
<evidence type="ECO:0000313" key="3">
    <source>
        <dbReference type="Proteomes" id="UP000293483"/>
    </source>
</evidence>
<dbReference type="InterPro" id="IPR027417">
    <property type="entry name" value="P-loop_NTPase"/>
</dbReference>
<feature type="domain" description="KAP NTPase" evidence="1">
    <location>
        <begin position="28"/>
        <end position="255"/>
    </location>
</feature>
<dbReference type="InterPro" id="IPR011646">
    <property type="entry name" value="KAP_P-loop"/>
</dbReference>
<accession>A0A4Q7AYP1</accession>
<dbReference type="Gene3D" id="3.40.50.300">
    <property type="entry name" value="P-loop containing nucleotide triphosphate hydrolases"/>
    <property type="match status" value="1"/>
</dbReference>
<dbReference type="AlphaFoldDB" id="A0A4Q7AYP1"/>
<gene>
    <name evidence="2" type="ORF">EXE25_03970</name>
</gene>
<organism evidence="2 3">
    <name type="scientific">Acinetobacter bouvetii</name>
    <dbReference type="NCBI Taxonomy" id="202951"/>
    <lineage>
        <taxon>Bacteria</taxon>
        <taxon>Pseudomonadati</taxon>
        <taxon>Pseudomonadota</taxon>
        <taxon>Gammaproteobacteria</taxon>
        <taxon>Moraxellales</taxon>
        <taxon>Moraxellaceae</taxon>
        <taxon>Acinetobacter</taxon>
    </lineage>
</organism>
<dbReference type="Pfam" id="PF07693">
    <property type="entry name" value="KAP_NTPase"/>
    <property type="match status" value="1"/>
</dbReference>
<dbReference type="EMBL" id="SGSU01000003">
    <property type="protein sequence ID" value="RZG68836.1"/>
    <property type="molecule type" value="Genomic_DNA"/>
</dbReference>
<sequence>MVQENLISVPNKHIEEYLDYYFNGRKKFEYAVLLNGAWGSGKTWFVKKYIEKQISKDKKVAYISLNGISKTSEIDEAIFKCVHPVLGSKQAKLAGQIFKGALKATLRIDLDGDSKPDANLGISAPDIKLPDYLKIDDNFILIFDDLERCELKKEEVLGYINYFVEQENIKTLIISNEEEIKDNDDYARKKEKLIGATFSYIEDQDVAITSILQEVENEELRDILNLNFGLVRQNFNQVGYKNLRSFKQTIFAFERFYKKEYFEWNGVFDNEIFGTILKSFLILSLENKKGYFEKTILEFKKDEKLDDDKKIDSTSKILKSLRGINSTDAEKFMNKYNFSLNDFIFSPKLWNEILNQNILDEQKVRNELYEVYFRPKEEKSTWFKLWHYLDLEQEEFDSLVKEAKLSIENKSLTNVTDIVHTISMFLYFKENNLIFFPVEGLLESAIKHFNDIVPVKENSRKLCKSIISEGSITYGFYAKDLPLFKSFLERISQEYENKYIENNKERGQVLLSLMENDSYEFRLQMTGKYFSYPILKWLNPVFFVDTLLKIKFKNARSAIDTLSSRYESLQDKTYMEEKELYDQAINILREKLKNSKILERHKIKDEILPQLIEIKEKFLKTE</sequence>